<gene>
    <name evidence="8" type="primary">ORF121890</name>
</gene>
<proteinExistence type="inferred from homology"/>
<dbReference type="InterPro" id="IPR046341">
    <property type="entry name" value="SET_dom_sf"/>
</dbReference>
<evidence type="ECO:0000256" key="4">
    <source>
        <dbReference type="ARBA" id="ARBA00022691"/>
    </source>
</evidence>
<evidence type="ECO:0000256" key="2">
    <source>
        <dbReference type="ARBA" id="ARBA00022603"/>
    </source>
</evidence>
<evidence type="ECO:0000259" key="7">
    <source>
        <dbReference type="PROSITE" id="PS50280"/>
    </source>
</evidence>
<dbReference type="Pfam" id="PF09273">
    <property type="entry name" value="Rubis-subs-bind"/>
    <property type="match status" value="1"/>
</dbReference>
<dbReference type="SUPFAM" id="SSF82199">
    <property type="entry name" value="SET domain"/>
    <property type="match status" value="1"/>
</dbReference>
<name>A0A0B7AL28_9EUPU</name>
<dbReference type="EC" id="2.1.1.-" evidence="6"/>
<dbReference type="InterPro" id="IPR011383">
    <property type="entry name" value="N-lys_methylase_SETD6"/>
</dbReference>
<evidence type="ECO:0000313" key="8">
    <source>
        <dbReference type="EMBL" id="CEK80640.1"/>
    </source>
</evidence>
<dbReference type="InterPro" id="IPR050600">
    <property type="entry name" value="SETD3_SETD6_MTase"/>
</dbReference>
<keyword evidence="2 6" id="KW-0489">Methyltransferase</keyword>
<dbReference type="Pfam" id="PF00856">
    <property type="entry name" value="SET"/>
    <property type="match status" value="1"/>
</dbReference>
<comment type="similarity">
    <text evidence="6">Belongs to the class V-like SAM-binding methyltransferase superfamily. Histone-lysine methyltransferase family. SETD6 subfamily.</text>
</comment>
<dbReference type="PIRSF" id="PIRSF011771">
    <property type="entry name" value="RMS1_SET"/>
    <property type="match status" value="1"/>
</dbReference>
<dbReference type="GO" id="GO:0005634">
    <property type="term" value="C:nucleus"/>
    <property type="evidence" value="ECO:0007669"/>
    <property type="project" value="UniProtKB-SubCell"/>
</dbReference>
<protein>
    <recommendedName>
        <fullName evidence="6">N-lysine methyltransferase</fullName>
        <ecNumber evidence="6">2.1.1.-</ecNumber>
    </recommendedName>
</protein>
<dbReference type="CDD" id="cd19178">
    <property type="entry name" value="SET_SETD6"/>
    <property type="match status" value="1"/>
</dbReference>
<accession>A0A0B7AL28</accession>
<comment type="subcellular location">
    <subcellularLocation>
        <location evidence="1 6">Nucleus</location>
    </subcellularLocation>
</comment>
<organism evidence="8">
    <name type="scientific">Arion vulgaris</name>
    <dbReference type="NCBI Taxonomy" id="1028688"/>
    <lineage>
        <taxon>Eukaryota</taxon>
        <taxon>Metazoa</taxon>
        <taxon>Spiralia</taxon>
        <taxon>Lophotrochozoa</taxon>
        <taxon>Mollusca</taxon>
        <taxon>Gastropoda</taxon>
        <taxon>Heterobranchia</taxon>
        <taxon>Euthyneura</taxon>
        <taxon>Panpulmonata</taxon>
        <taxon>Eupulmonata</taxon>
        <taxon>Stylommatophora</taxon>
        <taxon>Helicina</taxon>
        <taxon>Arionoidea</taxon>
        <taxon>Arionidae</taxon>
        <taxon>Arion</taxon>
    </lineage>
</organism>
<comment type="function">
    <text evidence="6">Protein-lysine N-methyltransferase.</text>
</comment>
<keyword evidence="4 6" id="KW-0949">S-adenosyl-L-methionine</keyword>
<evidence type="ECO:0000256" key="1">
    <source>
        <dbReference type="ARBA" id="ARBA00004123"/>
    </source>
</evidence>
<evidence type="ECO:0000256" key="3">
    <source>
        <dbReference type="ARBA" id="ARBA00022679"/>
    </source>
</evidence>
<keyword evidence="5 6" id="KW-0539">Nucleus</keyword>
<dbReference type="InterPro" id="IPR044430">
    <property type="entry name" value="SETD6_SET"/>
</dbReference>
<dbReference type="FunFam" id="3.90.1410.10:FF:000007">
    <property type="entry name" value="Ribosomal lysine N-methyltransferase 4"/>
    <property type="match status" value="1"/>
</dbReference>
<dbReference type="GO" id="GO:0016279">
    <property type="term" value="F:protein-lysine N-methyltransferase activity"/>
    <property type="evidence" value="ECO:0007669"/>
    <property type="project" value="UniProtKB-UniRule"/>
</dbReference>
<dbReference type="Gene3D" id="3.90.1410.10">
    <property type="entry name" value="set domain protein methyltransferase, domain 1"/>
    <property type="match status" value="1"/>
</dbReference>
<dbReference type="InterPro" id="IPR015353">
    <property type="entry name" value="Rubisco_LSMT_subst-bd"/>
</dbReference>
<dbReference type="GO" id="GO:0032259">
    <property type="term" value="P:methylation"/>
    <property type="evidence" value="ECO:0007669"/>
    <property type="project" value="UniProtKB-KW"/>
</dbReference>
<dbReference type="PANTHER" id="PTHR13271:SF34">
    <property type="entry name" value="N-LYSINE METHYLTRANSFERASE SETD6"/>
    <property type="match status" value="1"/>
</dbReference>
<feature type="domain" description="SET" evidence="7">
    <location>
        <begin position="49"/>
        <end position="282"/>
    </location>
</feature>
<sequence>MDVAVKVKRQRESDVEQVPKKKSTFSDVSDEKLRNFTAWCCENNFNLTGKVKVSREGSCAQYGMVAIEDIVEGYCLFQVPRSSLLMPSNSDIADLIEKDQDKLAATNQWVPLLVSLLSEHMNTSSKWRPYFDIVPDFQALDLPLFWEQSEVEKLIKGTGVDLAVERDLRMIDSDYKNLVLPFLQQHKDHLKLFSPNFELFKKMVAFVMAYSFTEPQGKKQDDSDDDSDDEETIMSAPMMVPMADMLNHITKNNAKLTFGKDALKMVTTRMIKKGEEVYNTYGQVSNLHLMHMYGFAEPYPNNINDVVEIPVIRLLAAAKEQLDDSDSTDITLLDEKWKYLVETDVIAEDDVFVLGTDGFITDDVLIESMKVLNMNRSEFTEHVTKEGWSDADSESSLSSEIRLDFTKIPNIDVKWKNLLKRMGELHLKCYPTSLDMDEKKMVTALLLQPRERYALYLAHGQKMLIKFLLDSCS</sequence>
<reference evidence="8" key="1">
    <citation type="submission" date="2014-12" db="EMBL/GenBank/DDBJ databases">
        <title>Insight into the proteome of Arion vulgaris.</title>
        <authorList>
            <person name="Aradska J."/>
            <person name="Bulat T."/>
            <person name="Smidak R."/>
            <person name="Sarate P."/>
            <person name="Gangsoo J."/>
            <person name="Sialana F."/>
            <person name="Bilban M."/>
            <person name="Lubec G."/>
        </authorList>
    </citation>
    <scope>NUCLEOTIDE SEQUENCE</scope>
    <source>
        <tissue evidence="8">Skin</tissue>
    </source>
</reference>
<dbReference type="EMBL" id="HACG01033775">
    <property type="protein sequence ID" value="CEK80640.1"/>
    <property type="molecule type" value="Transcribed_RNA"/>
</dbReference>
<keyword evidence="3 6" id="KW-0808">Transferase</keyword>
<dbReference type="InterPro" id="IPR001214">
    <property type="entry name" value="SET_dom"/>
</dbReference>
<dbReference type="PANTHER" id="PTHR13271">
    <property type="entry name" value="UNCHARACTERIZED PUTATIVE METHYLTRANSFERASE"/>
    <property type="match status" value="1"/>
</dbReference>
<evidence type="ECO:0000256" key="6">
    <source>
        <dbReference type="PIRNR" id="PIRNR011771"/>
    </source>
</evidence>
<dbReference type="PROSITE" id="PS50280">
    <property type="entry name" value="SET"/>
    <property type="match status" value="1"/>
</dbReference>
<dbReference type="InterPro" id="IPR036464">
    <property type="entry name" value="Rubisco_LSMT_subst-bd_sf"/>
</dbReference>
<dbReference type="SUPFAM" id="SSF81822">
    <property type="entry name" value="RuBisCo LSMT C-terminal, substrate-binding domain"/>
    <property type="match status" value="1"/>
</dbReference>
<dbReference type="Gene3D" id="3.90.1420.10">
    <property type="entry name" value="Rubisco LSMT, substrate-binding domain"/>
    <property type="match status" value="1"/>
</dbReference>
<dbReference type="AlphaFoldDB" id="A0A0B7AL28"/>
<evidence type="ECO:0000256" key="5">
    <source>
        <dbReference type="ARBA" id="ARBA00023242"/>
    </source>
</evidence>